<dbReference type="InterPro" id="IPR004143">
    <property type="entry name" value="BPL_LPL_catalytic"/>
</dbReference>
<feature type="binding site" evidence="2">
    <location>
        <position position="119"/>
    </location>
    <ligand>
        <name>biotin</name>
        <dbReference type="ChEBI" id="CHEBI:57586"/>
    </ligand>
</feature>
<organism evidence="4">
    <name type="scientific">Rheinheimera sp. BAL341</name>
    <dbReference type="NCBI Taxonomy" id="1708203"/>
    <lineage>
        <taxon>Bacteria</taxon>
        <taxon>Pseudomonadati</taxon>
        <taxon>Pseudomonadota</taxon>
        <taxon>Gammaproteobacteria</taxon>
        <taxon>Chromatiales</taxon>
        <taxon>Chromatiaceae</taxon>
        <taxon>Rheinheimera</taxon>
    </lineage>
</organism>
<dbReference type="InterPro" id="IPR004408">
    <property type="entry name" value="Biotin_CoA_COase_ligase"/>
</dbReference>
<keyword evidence="2" id="KW-0547">Nucleotide-binding</keyword>
<dbReference type="InterPro" id="IPR030855">
    <property type="entry name" value="Bifunct_BirA"/>
</dbReference>
<evidence type="ECO:0000313" key="4">
    <source>
        <dbReference type="EMBL" id="VHO04819.1"/>
    </source>
</evidence>
<proteinExistence type="inferred from homology"/>
<dbReference type="InterPro" id="IPR013196">
    <property type="entry name" value="HTH_11"/>
</dbReference>
<feature type="binding site" evidence="2">
    <location>
        <position position="190"/>
    </location>
    <ligand>
        <name>biotin</name>
        <dbReference type="ChEBI" id="CHEBI:57586"/>
    </ligand>
</feature>
<feature type="binding site" evidence="2">
    <location>
        <begin position="93"/>
        <end position="95"/>
    </location>
    <ligand>
        <name>biotin</name>
        <dbReference type="ChEBI" id="CHEBI:57586"/>
    </ligand>
</feature>
<dbReference type="EMBL" id="CAAJGR010000116">
    <property type="protein sequence ID" value="VHO04819.1"/>
    <property type="molecule type" value="Genomic_DNA"/>
</dbReference>
<gene>
    <name evidence="2" type="primary">birA</name>
    <name evidence="4" type="ORF">BAL341_2091</name>
</gene>
<dbReference type="SUPFAM" id="SSF55681">
    <property type="entry name" value="Class II aaRS and biotin synthetases"/>
    <property type="match status" value="1"/>
</dbReference>
<keyword evidence="2" id="KW-0804">Transcription</keyword>
<keyword evidence="2" id="KW-0092">Biotin</keyword>
<evidence type="ECO:0000259" key="3">
    <source>
        <dbReference type="PROSITE" id="PS51733"/>
    </source>
</evidence>
<dbReference type="Pfam" id="PF03099">
    <property type="entry name" value="BPL_LplA_LipB"/>
    <property type="match status" value="1"/>
</dbReference>
<dbReference type="GO" id="GO:0003677">
    <property type="term" value="F:DNA binding"/>
    <property type="evidence" value="ECO:0007669"/>
    <property type="project" value="UniProtKB-UniRule"/>
</dbReference>
<dbReference type="GO" id="GO:0005524">
    <property type="term" value="F:ATP binding"/>
    <property type="evidence" value="ECO:0007669"/>
    <property type="project" value="UniProtKB-UniRule"/>
</dbReference>
<keyword evidence="1 2" id="KW-0436">Ligase</keyword>
<dbReference type="Gene3D" id="2.30.30.100">
    <property type="match status" value="1"/>
</dbReference>
<dbReference type="SUPFAM" id="SSF46785">
    <property type="entry name" value="Winged helix' DNA-binding domain"/>
    <property type="match status" value="1"/>
</dbReference>
<dbReference type="PANTHER" id="PTHR12835:SF5">
    <property type="entry name" value="BIOTIN--PROTEIN LIGASE"/>
    <property type="match status" value="1"/>
</dbReference>
<comment type="function">
    <text evidence="2">Acts both as a biotin--[acetyl-CoA-carboxylase] ligase and a biotin-operon repressor. In the presence of ATP, BirA activates biotin to form the BirA-biotinyl-5'-adenylate (BirA-bio-5'-AMP or holoBirA) complex. HoloBirA can either transfer the biotinyl moiety to the biotin carboxyl carrier protein (BCCP) subunit of acetyl-CoA carboxylase, or bind to the biotin operator site and inhibit transcription of the operon.</text>
</comment>
<dbReference type="NCBIfam" id="NF008847">
    <property type="entry name" value="PRK11886.1-2"/>
    <property type="match status" value="1"/>
</dbReference>
<dbReference type="NCBIfam" id="TIGR00121">
    <property type="entry name" value="birA_ligase"/>
    <property type="match status" value="1"/>
</dbReference>
<name>A0A486XRB2_9GAMM</name>
<evidence type="ECO:0000256" key="2">
    <source>
        <dbReference type="HAMAP-Rule" id="MF_00978"/>
    </source>
</evidence>
<comment type="catalytic activity">
    <reaction evidence="2">
        <text>biotin + L-lysyl-[protein] + ATP = N(6)-biotinyl-L-lysyl-[protein] + AMP + diphosphate + H(+)</text>
        <dbReference type="Rhea" id="RHEA:11756"/>
        <dbReference type="Rhea" id="RHEA-COMP:9752"/>
        <dbReference type="Rhea" id="RHEA-COMP:10505"/>
        <dbReference type="ChEBI" id="CHEBI:15378"/>
        <dbReference type="ChEBI" id="CHEBI:29969"/>
        <dbReference type="ChEBI" id="CHEBI:30616"/>
        <dbReference type="ChEBI" id="CHEBI:33019"/>
        <dbReference type="ChEBI" id="CHEBI:57586"/>
        <dbReference type="ChEBI" id="CHEBI:83144"/>
        <dbReference type="ChEBI" id="CHEBI:456215"/>
        <dbReference type="EC" id="6.3.4.15"/>
    </reaction>
</comment>
<keyword evidence="2" id="KW-0067">ATP-binding</keyword>
<dbReference type="SUPFAM" id="SSF50037">
    <property type="entry name" value="C-terminal domain of transcriptional repressors"/>
    <property type="match status" value="1"/>
</dbReference>
<reference evidence="4" key="1">
    <citation type="submission" date="2019-04" db="EMBL/GenBank/DDBJ databases">
        <authorList>
            <person name="Brambilla D."/>
        </authorList>
    </citation>
    <scope>NUCLEOTIDE SEQUENCE</scope>
    <source>
        <strain evidence="4">BAL1</strain>
    </source>
</reference>
<dbReference type="PROSITE" id="PS51733">
    <property type="entry name" value="BPL_LPL_CATALYTIC"/>
    <property type="match status" value="1"/>
</dbReference>
<keyword evidence="2" id="KW-0238">DNA-binding</keyword>
<dbReference type="InterPro" id="IPR008988">
    <property type="entry name" value="Transcriptional_repressor_C"/>
</dbReference>
<dbReference type="PANTHER" id="PTHR12835">
    <property type="entry name" value="BIOTIN PROTEIN LIGASE"/>
    <property type="match status" value="1"/>
</dbReference>
<comment type="similarity">
    <text evidence="2">Belongs to the biotin--protein ligase family.</text>
</comment>
<accession>A0A486XRB2</accession>
<dbReference type="InterPro" id="IPR045864">
    <property type="entry name" value="aa-tRNA-synth_II/BPL/LPL"/>
</dbReference>
<dbReference type="GO" id="GO:0005737">
    <property type="term" value="C:cytoplasm"/>
    <property type="evidence" value="ECO:0007669"/>
    <property type="project" value="TreeGrafter"/>
</dbReference>
<dbReference type="CDD" id="cd16442">
    <property type="entry name" value="BPL"/>
    <property type="match status" value="1"/>
</dbReference>
<feature type="binding site" evidence="2">
    <location>
        <begin position="123"/>
        <end position="125"/>
    </location>
    <ligand>
        <name>biotin</name>
        <dbReference type="ChEBI" id="CHEBI:57586"/>
    </ligand>
</feature>
<dbReference type="Gene3D" id="1.10.10.10">
    <property type="entry name" value="Winged helix-like DNA-binding domain superfamily/Winged helix DNA-binding domain"/>
    <property type="match status" value="1"/>
</dbReference>
<dbReference type="AlphaFoldDB" id="A0A486XRB2"/>
<keyword evidence="2" id="KW-0805">Transcription regulation</keyword>
<dbReference type="InterPro" id="IPR036390">
    <property type="entry name" value="WH_DNA-bd_sf"/>
</dbReference>
<feature type="domain" description="BPL/LPL catalytic" evidence="3">
    <location>
        <begin position="69"/>
        <end position="262"/>
    </location>
</feature>
<dbReference type="HAMAP" id="MF_00978">
    <property type="entry name" value="Bifunct_BirA"/>
    <property type="match status" value="1"/>
</dbReference>
<dbReference type="Gene3D" id="3.30.930.10">
    <property type="entry name" value="Bira Bifunctional Protein, Domain 2"/>
    <property type="match status" value="1"/>
</dbReference>
<dbReference type="Pfam" id="PF08279">
    <property type="entry name" value="HTH_11"/>
    <property type="match status" value="1"/>
</dbReference>
<dbReference type="InterPro" id="IPR036388">
    <property type="entry name" value="WH-like_DNA-bd_sf"/>
</dbReference>
<dbReference type="CDD" id="cd00090">
    <property type="entry name" value="HTH_ARSR"/>
    <property type="match status" value="1"/>
</dbReference>
<protein>
    <recommendedName>
        <fullName evidence="2">Bifunctional ligase/repressor BirA</fullName>
    </recommendedName>
    <alternativeName>
        <fullName evidence="2">Biotin operon repressor</fullName>
    </alternativeName>
    <alternativeName>
        <fullName evidence="2">Biotin--[acetyl-CoA-carboxylase] ligase</fullName>
        <ecNumber evidence="2">6.3.4.15</ecNumber>
    </alternativeName>
    <alternativeName>
        <fullName evidence="2">Biotin--protein ligase</fullName>
    </alternativeName>
    <alternativeName>
        <fullName evidence="2">Biotin-[acetyl-CoA carboxylase] synthetase</fullName>
    </alternativeName>
</protein>
<dbReference type="GO" id="GO:0006355">
    <property type="term" value="P:regulation of DNA-templated transcription"/>
    <property type="evidence" value="ECO:0007669"/>
    <property type="project" value="UniProtKB-UniRule"/>
</dbReference>
<feature type="DNA-binding region" description="H-T-H motif" evidence="2">
    <location>
        <begin position="24"/>
        <end position="43"/>
    </location>
</feature>
<keyword evidence="2" id="KW-0678">Repressor</keyword>
<dbReference type="GO" id="GO:0004077">
    <property type="term" value="F:biotin--[biotin carboxyl-carrier protein] ligase activity"/>
    <property type="evidence" value="ECO:0007669"/>
    <property type="project" value="UniProtKB-UniRule"/>
</dbReference>
<dbReference type="InterPro" id="IPR011991">
    <property type="entry name" value="ArsR-like_HTH"/>
</dbReference>
<evidence type="ECO:0000256" key="1">
    <source>
        <dbReference type="ARBA" id="ARBA00022598"/>
    </source>
</evidence>
<dbReference type="EC" id="6.3.4.15" evidence="2"/>
<sequence length="327" mass="35869">MTRASLVNQRQLLNVLSGGEFHSGQLLAEKLGLSRTAVANHIKQLEQLGLEIFKVKGRGYRLAEPVTLLDAQKINQLRKTGCPEVLVQHITDSTNSQLTQKVQDGLATDPGYCLVAEAQTAGRGRRGRSWYSPFAASLYFSMYWRLEQGIQGAMGLSLVVSIAIARMLKQHYHIDAKLKWPNDVYVEGKKLCGVLIELSGQAHAACDVIIGIGINIRLPKQASVSIDQQYTDLMSVTERVIDRNRLVVQLQQQLMLLLNEFSANGFGAFVAEFNQYNLHQSHKITLSGGVNVCGVCLGVDKQGALLVETLSGVQAYFGGELSLRSGD</sequence>